<name>A0ABQ8BK80_BRANA</name>
<evidence type="ECO:0000259" key="1">
    <source>
        <dbReference type="Pfam" id="PF08268"/>
    </source>
</evidence>
<dbReference type="InterPro" id="IPR013187">
    <property type="entry name" value="F-box-assoc_dom_typ3"/>
</dbReference>
<dbReference type="EMBL" id="JAGKQM010000011">
    <property type="protein sequence ID" value="KAH0904566.1"/>
    <property type="molecule type" value="Genomic_DNA"/>
</dbReference>
<protein>
    <recommendedName>
        <fullName evidence="1">F-box associated beta-propeller type 3 domain-containing protein</fullName>
    </recommendedName>
</protein>
<organism evidence="2 3">
    <name type="scientific">Brassica napus</name>
    <name type="common">Rape</name>
    <dbReference type="NCBI Taxonomy" id="3708"/>
    <lineage>
        <taxon>Eukaryota</taxon>
        <taxon>Viridiplantae</taxon>
        <taxon>Streptophyta</taxon>
        <taxon>Embryophyta</taxon>
        <taxon>Tracheophyta</taxon>
        <taxon>Spermatophyta</taxon>
        <taxon>Magnoliopsida</taxon>
        <taxon>eudicotyledons</taxon>
        <taxon>Gunneridae</taxon>
        <taxon>Pentapetalae</taxon>
        <taxon>rosids</taxon>
        <taxon>malvids</taxon>
        <taxon>Brassicales</taxon>
        <taxon>Brassicaceae</taxon>
        <taxon>Brassiceae</taxon>
        <taxon>Brassica</taxon>
    </lineage>
</organism>
<feature type="non-terminal residue" evidence="2">
    <location>
        <position position="1"/>
    </location>
</feature>
<gene>
    <name evidence="2" type="ORF">HID58_044069</name>
</gene>
<reference evidence="2 3" key="1">
    <citation type="submission" date="2021-05" db="EMBL/GenBank/DDBJ databases">
        <title>Genome Assembly of Synthetic Allotetraploid Brassica napus Reveals Homoeologous Exchanges between Subgenomes.</title>
        <authorList>
            <person name="Davis J.T."/>
        </authorList>
    </citation>
    <scope>NUCLEOTIDE SEQUENCE [LARGE SCALE GENOMIC DNA]</scope>
    <source>
        <strain evidence="3">cv. Da-Ae</strain>
        <tissue evidence="2">Seedling</tissue>
    </source>
</reference>
<evidence type="ECO:0000313" key="3">
    <source>
        <dbReference type="Proteomes" id="UP000824890"/>
    </source>
</evidence>
<proteinExistence type="predicted"/>
<keyword evidence="3" id="KW-1185">Reference proteome</keyword>
<comment type="caution">
    <text evidence="2">The sequence shown here is derived from an EMBL/GenBank/DDBJ whole genome shotgun (WGS) entry which is preliminary data.</text>
</comment>
<dbReference type="Pfam" id="PF08268">
    <property type="entry name" value="FBA_3"/>
    <property type="match status" value="1"/>
</dbReference>
<accession>A0ABQ8BK80</accession>
<feature type="domain" description="F-box associated beta-propeller type 3" evidence="1">
    <location>
        <begin position="9"/>
        <end position="95"/>
    </location>
</feature>
<evidence type="ECO:0000313" key="2">
    <source>
        <dbReference type="EMBL" id="KAH0904566.1"/>
    </source>
</evidence>
<sequence length="124" mass="14282">YNELAYPATHNGEVHLWILEDANKQEWSKVSIVVLSWIDLIDIHHKYRCRGTLCTGELIFAPRTLPINPFHFISDNLKENIAKKVVVEEVGEPYASRKVYFDHAESLIFCQIGMISLTNQPDNN</sequence>
<dbReference type="Proteomes" id="UP000824890">
    <property type="component" value="Unassembled WGS sequence"/>
</dbReference>